<dbReference type="InterPro" id="IPR036188">
    <property type="entry name" value="FAD/NAD-bd_sf"/>
</dbReference>
<dbReference type="InterPro" id="IPR006076">
    <property type="entry name" value="FAD-dep_OxRdtase"/>
</dbReference>
<gene>
    <name evidence="2" type="ORF">ACH49W_03225</name>
</gene>
<organism evidence="2 3">
    <name type="scientific">Nocardia xishanensis</name>
    <dbReference type="NCBI Taxonomy" id="238964"/>
    <lineage>
        <taxon>Bacteria</taxon>
        <taxon>Bacillati</taxon>
        <taxon>Actinomycetota</taxon>
        <taxon>Actinomycetes</taxon>
        <taxon>Mycobacteriales</taxon>
        <taxon>Nocardiaceae</taxon>
        <taxon>Nocardia</taxon>
    </lineage>
</organism>
<dbReference type="SUPFAM" id="SSF51905">
    <property type="entry name" value="FAD/NAD(P)-binding domain"/>
    <property type="match status" value="1"/>
</dbReference>
<dbReference type="RefSeq" id="WP_397090896.1">
    <property type="nucleotide sequence ID" value="NZ_JBIRYO010000002.1"/>
</dbReference>
<dbReference type="Proteomes" id="UP001611415">
    <property type="component" value="Unassembled WGS sequence"/>
</dbReference>
<dbReference type="Pfam" id="PF01266">
    <property type="entry name" value="DAO"/>
    <property type="match status" value="1"/>
</dbReference>
<feature type="domain" description="FAD dependent oxidoreductase" evidence="1">
    <location>
        <begin position="32"/>
        <end position="389"/>
    </location>
</feature>
<sequence>MDVDNVEYSTFTGWIDPPTDVRPALDGDLTCDVAVIGGGMGGMATALRLAERGQDVVLLEEKFCGYGASSRSAGQIAGAPGGDLRLLSLFSPKKMPGMVRIAENSARFVEELIETHDIDCDYEANGMVFGAVSFGQMLRVRTQAWIIRRAGGHGKLGTSAELGIPGAFVGGMREGVGGMLNPGKLCRGVRRALLSSSARVFEQTKVTDVRRTGGKAVLATPHGEVRANKVVLATNAYAGEWDITPERLSVPMWIIEAETAPIAPERIAALGWSSRSGVVTQHNIMTNYRLTARNTIVFGVRRLERGQSFPLPEKTADPGLVAELAEAFATTFPSLADVAVERAWGGWIAITSSWLSIAGQIGDNVYYSLACNGHGLAQAPYIGSLIADLIVDGTRPEALDDVWVEKPKFPPFMMMSPLGLRTVWAVDRFNDLFNGSRRRGLRSAARVR</sequence>
<keyword evidence="2" id="KW-0560">Oxidoreductase</keyword>
<dbReference type="PANTHER" id="PTHR13847:SF281">
    <property type="entry name" value="FAD DEPENDENT OXIDOREDUCTASE DOMAIN-CONTAINING PROTEIN"/>
    <property type="match status" value="1"/>
</dbReference>
<evidence type="ECO:0000259" key="1">
    <source>
        <dbReference type="Pfam" id="PF01266"/>
    </source>
</evidence>
<dbReference type="GO" id="GO:0016491">
    <property type="term" value="F:oxidoreductase activity"/>
    <property type="evidence" value="ECO:0007669"/>
    <property type="project" value="UniProtKB-KW"/>
</dbReference>
<dbReference type="Gene3D" id="3.30.9.10">
    <property type="entry name" value="D-Amino Acid Oxidase, subunit A, domain 2"/>
    <property type="match status" value="1"/>
</dbReference>
<comment type="caution">
    <text evidence="2">The sequence shown here is derived from an EMBL/GenBank/DDBJ whole genome shotgun (WGS) entry which is preliminary data.</text>
</comment>
<dbReference type="PANTHER" id="PTHR13847">
    <property type="entry name" value="SARCOSINE DEHYDROGENASE-RELATED"/>
    <property type="match status" value="1"/>
</dbReference>
<keyword evidence="3" id="KW-1185">Reference proteome</keyword>
<name>A0ABW7WU54_9NOCA</name>
<proteinExistence type="predicted"/>
<evidence type="ECO:0000313" key="3">
    <source>
        <dbReference type="Proteomes" id="UP001611415"/>
    </source>
</evidence>
<dbReference type="EMBL" id="JBIRYO010000002">
    <property type="protein sequence ID" value="MFI2472367.1"/>
    <property type="molecule type" value="Genomic_DNA"/>
</dbReference>
<evidence type="ECO:0000313" key="2">
    <source>
        <dbReference type="EMBL" id="MFI2472367.1"/>
    </source>
</evidence>
<dbReference type="EC" id="1.-.-.-" evidence="2"/>
<protein>
    <submittedName>
        <fullName evidence="2">NAD(P)/FAD-dependent oxidoreductase</fullName>
        <ecNumber evidence="2">1.-.-.-</ecNumber>
    </submittedName>
</protein>
<accession>A0ABW7WU54</accession>
<reference evidence="2 3" key="1">
    <citation type="submission" date="2024-10" db="EMBL/GenBank/DDBJ databases">
        <title>The Natural Products Discovery Center: Release of the First 8490 Sequenced Strains for Exploring Actinobacteria Biosynthetic Diversity.</title>
        <authorList>
            <person name="Kalkreuter E."/>
            <person name="Kautsar S.A."/>
            <person name="Yang D."/>
            <person name="Bader C.D."/>
            <person name="Teijaro C.N."/>
            <person name="Fluegel L."/>
            <person name="Davis C.M."/>
            <person name="Simpson J.R."/>
            <person name="Lauterbach L."/>
            <person name="Steele A.D."/>
            <person name="Gui C."/>
            <person name="Meng S."/>
            <person name="Li G."/>
            <person name="Viehrig K."/>
            <person name="Ye F."/>
            <person name="Su P."/>
            <person name="Kiefer A.F."/>
            <person name="Nichols A."/>
            <person name="Cepeda A.J."/>
            <person name="Yan W."/>
            <person name="Fan B."/>
            <person name="Jiang Y."/>
            <person name="Adhikari A."/>
            <person name="Zheng C.-J."/>
            <person name="Schuster L."/>
            <person name="Cowan T.M."/>
            <person name="Smanski M.J."/>
            <person name="Chevrette M.G."/>
            <person name="De Carvalho L.P.S."/>
            <person name="Shen B."/>
        </authorList>
    </citation>
    <scope>NUCLEOTIDE SEQUENCE [LARGE SCALE GENOMIC DNA]</scope>
    <source>
        <strain evidence="2 3">NPDC019275</strain>
    </source>
</reference>
<dbReference type="Gene3D" id="3.50.50.60">
    <property type="entry name" value="FAD/NAD(P)-binding domain"/>
    <property type="match status" value="1"/>
</dbReference>